<protein>
    <recommendedName>
        <fullName evidence="2">ATPase AAA-type core domain-containing protein</fullName>
    </recommendedName>
</protein>
<evidence type="ECO:0000313" key="1">
    <source>
        <dbReference type="EMBL" id="ETV97545.1"/>
    </source>
</evidence>
<dbReference type="VEuPathDB" id="FungiDB:H310_09459"/>
<dbReference type="SUPFAM" id="SSF52540">
    <property type="entry name" value="P-loop containing nucleoside triphosphate hydrolases"/>
    <property type="match status" value="1"/>
</dbReference>
<dbReference type="OrthoDB" id="10251412at2759"/>
<dbReference type="AlphaFoldDB" id="A0A024TTQ8"/>
<accession>A0A024TTQ8</accession>
<dbReference type="EMBL" id="KI913972">
    <property type="protein sequence ID" value="ETV97545.1"/>
    <property type="molecule type" value="Genomic_DNA"/>
</dbReference>
<dbReference type="PROSITE" id="PS00674">
    <property type="entry name" value="AAA"/>
    <property type="match status" value="1"/>
</dbReference>
<gene>
    <name evidence="1" type="ORF">H310_09459</name>
</gene>
<dbReference type="GO" id="GO:0005524">
    <property type="term" value="F:ATP binding"/>
    <property type="evidence" value="ECO:0007669"/>
    <property type="project" value="InterPro"/>
</dbReference>
<dbReference type="GO" id="GO:0016887">
    <property type="term" value="F:ATP hydrolysis activity"/>
    <property type="evidence" value="ECO:0007669"/>
    <property type="project" value="InterPro"/>
</dbReference>
<dbReference type="RefSeq" id="XP_008873754.1">
    <property type="nucleotide sequence ID" value="XM_008875532.1"/>
</dbReference>
<sequence>MDNSGLTFSGLVHALDGLEFQDGRILVMTTNFRNHVDDALNRNGRIDDK</sequence>
<reference evidence="1" key="1">
    <citation type="submission" date="2013-12" db="EMBL/GenBank/DDBJ databases">
        <title>The Genome Sequence of Aphanomyces invadans NJM9701.</title>
        <authorList>
            <consortium name="The Broad Institute Genomics Platform"/>
            <person name="Russ C."/>
            <person name="Tyler B."/>
            <person name="van West P."/>
            <person name="Dieguez-Uribeondo J."/>
            <person name="Young S.K."/>
            <person name="Zeng Q."/>
            <person name="Gargeya S."/>
            <person name="Fitzgerald M."/>
            <person name="Abouelleil A."/>
            <person name="Alvarado L."/>
            <person name="Chapman S.B."/>
            <person name="Gainer-Dewar J."/>
            <person name="Goldberg J."/>
            <person name="Griggs A."/>
            <person name="Gujja S."/>
            <person name="Hansen M."/>
            <person name="Howarth C."/>
            <person name="Imamovic A."/>
            <person name="Ireland A."/>
            <person name="Larimer J."/>
            <person name="McCowan C."/>
            <person name="Murphy C."/>
            <person name="Pearson M."/>
            <person name="Poon T.W."/>
            <person name="Priest M."/>
            <person name="Roberts A."/>
            <person name="Saif S."/>
            <person name="Shea T."/>
            <person name="Sykes S."/>
            <person name="Wortman J."/>
            <person name="Nusbaum C."/>
            <person name="Birren B."/>
        </authorList>
    </citation>
    <scope>NUCLEOTIDE SEQUENCE [LARGE SCALE GENOMIC DNA]</scope>
    <source>
        <strain evidence="1">NJM9701</strain>
    </source>
</reference>
<name>A0A024TTQ8_9STRA</name>
<dbReference type="InterPro" id="IPR003960">
    <property type="entry name" value="ATPase_AAA_CS"/>
</dbReference>
<dbReference type="InterPro" id="IPR027417">
    <property type="entry name" value="P-loop_NTPase"/>
</dbReference>
<proteinExistence type="predicted"/>
<evidence type="ECO:0008006" key="2">
    <source>
        <dbReference type="Google" id="ProtNLM"/>
    </source>
</evidence>
<organism evidence="1">
    <name type="scientific">Aphanomyces invadans</name>
    <dbReference type="NCBI Taxonomy" id="157072"/>
    <lineage>
        <taxon>Eukaryota</taxon>
        <taxon>Sar</taxon>
        <taxon>Stramenopiles</taxon>
        <taxon>Oomycota</taxon>
        <taxon>Saprolegniomycetes</taxon>
        <taxon>Saprolegniales</taxon>
        <taxon>Verrucalvaceae</taxon>
        <taxon>Aphanomyces</taxon>
    </lineage>
</organism>
<dbReference type="Gene3D" id="3.40.50.300">
    <property type="entry name" value="P-loop containing nucleotide triphosphate hydrolases"/>
    <property type="match status" value="1"/>
</dbReference>
<dbReference type="GeneID" id="20086509"/>